<name>A0A5B8WPU9_9CAUD</name>
<gene>
    <name evidence="1" type="primary">230</name>
    <name evidence="1" type="ORF">SEA_QUI_230</name>
</gene>
<evidence type="ECO:0000313" key="2">
    <source>
        <dbReference type="Proteomes" id="UP000321915"/>
    </source>
</evidence>
<reference evidence="1 2" key="1">
    <citation type="submission" date="2019-07" db="EMBL/GenBank/DDBJ databases">
        <authorList>
            <person name="Abdullah A."/>
            <person name="Lima G.C."/>
            <person name="Cuneo C.K."/>
            <person name="Ennest D.C."/>
            <person name="Fritz K.J."/>
            <person name="Johnson B.T."/>
            <person name="Larson S.M."/>
            <person name="Lemunyete M.N."/>
            <person name="Murray M.B."/>
            <person name="Osmond D.E."/>
            <person name="Patras K.A."/>
            <person name="Ransibrahmanakul S."/>
            <person name="Simpson K.A."/>
            <person name="Thull B.S."/>
            <person name="Wetzel S."/>
            <person name="Bonilla J.A."/>
            <person name="Klyczek K."/>
            <person name="Garlena R.A."/>
            <person name="Russell D.A."/>
            <person name="Pope W.H."/>
            <person name="Jacobs-Sera D."/>
            <person name="Hatfull G.F."/>
        </authorList>
    </citation>
    <scope>NUCLEOTIDE SEQUENCE [LARGE SCALE GENOMIC DNA]</scope>
</reference>
<evidence type="ECO:0000313" key="1">
    <source>
        <dbReference type="EMBL" id="QED11718.1"/>
    </source>
</evidence>
<organism evidence="1 2">
    <name type="scientific">Arthrobacter phage Qui</name>
    <dbReference type="NCBI Taxonomy" id="2603260"/>
    <lineage>
        <taxon>Viruses</taxon>
        <taxon>Duplodnaviria</taxon>
        <taxon>Heunggongvirae</taxon>
        <taxon>Uroviricota</taxon>
        <taxon>Caudoviricetes</taxon>
        <taxon>Quivirus</taxon>
        <taxon>Quivirus qui</taxon>
    </lineage>
</organism>
<accession>A0A5B8WPU9</accession>
<dbReference type="RefSeq" id="YP_010660596.1">
    <property type="nucleotide sequence ID" value="NC_070877.1"/>
</dbReference>
<dbReference type="GeneID" id="77936590"/>
<protein>
    <submittedName>
        <fullName evidence="1">Uncharacterized protein</fullName>
    </submittedName>
</protein>
<dbReference type="KEGG" id="vg:77936590"/>
<keyword evidence="2" id="KW-1185">Reference proteome</keyword>
<proteinExistence type="predicted"/>
<sequence>MKIEIGHSERALYIIDGLLLHHHGMKYSTMEWLNDIREQIVKAQNKDAFKDEWRVIETFPDYEISGGGIIRTRVAQSVVVQRLDAGGFDYNVKLIQNQFMYDIPVKDILEKTFPELEVE</sequence>
<dbReference type="EMBL" id="MN183282">
    <property type="protein sequence ID" value="QED11718.1"/>
    <property type="molecule type" value="Genomic_DNA"/>
</dbReference>
<dbReference type="Proteomes" id="UP000321915">
    <property type="component" value="Segment"/>
</dbReference>